<dbReference type="InterPro" id="IPR057746">
    <property type="entry name" value="CpnT-like_N"/>
</dbReference>
<dbReference type="RefSeq" id="WP_213006319.1">
    <property type="nucleotide sequence ID" value="NZ_BOQN01000028.1"/>
</dbReference>
<name>A0A919TA76_9ACTN</name>
<evidence type="ECO:0000313" key="3">
    <source>
        <dbReference type="Proteomes" id="UP000677082"/>
    </source>
</evidence>
<protein>
    <recommendedName>
        <fullName evidence="1">Outer membrane channel protein CpnT-like N-terminal domain-containing protein</fullName>
    </recommendedName>
</protein>
<gene>
    <name evidence="2" type="ORF">Ato02nite_021790</name>
</gene>
<dbReference type="Pfam" id="PF25547">
    <property type="entry name" value="WXG100_2"/>
    <property type="match status" value="1"/>
</dbReference>
<dbReference type="EMBL" id="BOQN01000028">
    <property type="protein sequence ID" value="GIM90386.1"/>
    <property type="molecule type" value="Genomic_DNA"/>
</dbReference>
<reference evidence="2 3" key="1">
    <citation type="submission" date="2021-03" db="EMBL/GenBank/DDBJ databases">
        <title>Whole genome shotgun sequence of Actinoplanes toevensis NBRC 105298.</title>
        <authorList>
            <person name="Komaki H."/>
            <person name="Tamura T."/>
        </authorList>
    </citation>
    <scope>NUCLEOTIDE SEQUENCE [LARGE SCALE GENOMIC DNA]</scope>
    <source>
        <strain evidence="2 3">NBRC 105298</strain>
    </source>
</reference>
<feature type="domain" description="Outer membrane channel protein CpnT-like N-terminal" evidence="1">
    <location>
        <begin position="18"/>
        <end position="138"/>
    </location>
</feature>
<dbReference type="Proteomes" id="UP000677082">
    <property type="component" value="Unassembled WGS sequence"/>
</dbReference>
<proteinExistence type="predicted"/>
<organism evidence="2 3">
    <name type="scientific">Paractinoplanes toevensis</name>
    <dbReference type="NCBI Taxonomy" id="571911"/>
    <lineage>
        <taxon>Bacteria</taxon>
        <taxon>Bacillati</taxon>
        <taxon>Actinomycetota</taxon>
        <taxon>Actinomycetes</taxon>
        <taxon>Micromonosporales</taxon>
        <taxon>Micromonosporaceae</taxon>
        <taxon>Paractinoplanes</taxon>
    </lineage>
</organism>
<evidence type="ECO:0000313" key="2">
    <source>
        <dbReference type="EMBL" id="GIM90386.1"/>
    </source>
</evidence>
<keyword evidence="3" id="KW-1185">Reference proteome</keyword>
<comment type="caution">
    <text evidence="2">The sequence shown here is derived from an EMBL/GenBank/DDBJ whole genome shotgun (WGS) entry which is preliminary data.</text>
</comment>
<dbReference type="AlphaFoldDB" id="A0A919TA76"/>
<evidence type="ECO:0000259" key="1">
    <source>
        <dbReference type="Pfam" id="PF25547"/>
    </source>
</evidence>
<accession>A0A919TA76</accession>
<sequence length="175" mass="18381">MGLEIPGEFRSLLGILGYNWPEADETALVEMGQAWMSFAGRLEAIVSDATSTAAEVWTEHEGAAVAAFQAWWAREDSPAKALLDGANAATLTGTGLMICGGIVLALKVAVIAQLAILAVEIAQAVATAAPTFGASLLEIPIFQQLTRTIVGNLVQEWSRAAGPAQGLRLPLPARW</sequence>